<dbReference type="PANTHER" id="PTHR37474">
    <property type="entry name" value="RNA LIGASE/CYCLIC NUCLEOTIDE PHOSPHODIESTERASE"/>
    <property type="match status" value="1"/>
</dbReference>
<evidence type="ECO:0000256" key="1">
    <source>
        <dbReference type="SAM" id="MobiDB-lite"/>
    </source>
</evidence>
<feature type="compositionally biased region" description="Polar residues" evidence="1">
    <location>
        <begin position="239"/>
        <end position="263"/>
    </location>
</feature>
<dbReference type="Gene3D" id="3.90.1140.10">
    <property type="entry name" value="Cyclic phosphodiesterase"/>
    <property type="match status" value="2"/>
</dbReference>
<gene>
    <name evidence="2" type="ORF">OFUS_LOCUS12530</name>
</gene>
<evidence type="ECO:0000313" key="2">
    <source>
        <dbReference type="EMBL" id="CAH1786688.1"/>
    </source>
</evidence>
<reference evidence="2" key="1">
    <citation type="submission" date="2022-03" db="EMBL/GenBank/DDBJ databases">
        <authorList>
            <person name="Martin C."/>
        </authorList>
    </citation>
    <scope>NUCLEOTIDE SEQUENCE</scope>
</reference>
<keyword evidence="3" id="KW-1185">Reference proteome</keyword>
<dbReference type="Pfam" id="PF13563">
    <property type="entry name" value="2_5_RNA_ligase2"/>
    <property type="match status" value="2"/>
</dbReference>
<protein>
    <submittedName>
        <fullName evidence="2">Uncharacterized protein</fullName>
    </submittedName>
</protein>
<feature type="compositionally biased region" description="Acidic residues" evidence="1">
    <location>
        <begin position="266"/>
        <end position="278"/>
    </location>
</feature>
<dbReference type="EMBL" id="CAIIXF020000006">
    <property type="protein sequence ID" value="CAH1786688.1"/>
    <property type="molecule type" value="Genomic_DNA"/>
</dbReference>
<accession>A0A8J1U0Y5</accession>
<feature type="region of interest" description="Disordered" evidence="1">
    <location>
        <begin position="112"/>
        <end position="132"/>
    </location>
</feature>
<dbReference type="AlphaFoldDB" id="A0A8J1U0Y5"/>
<name>A0A8J1U0Y5_OWEFU</name>
<proteinExistence type="predicted"/>
<dbReference type="OrthoDB" id="10263155at2759"/>
<comment type="caution">
    <text evidence="2">The sequence shown here is derived from an EMBL/GenBank/DDBJ whole genome shotgun (WGS) entry which is preliminary data.</text>
</comment>
<feature type="region of interest" description="Disordered" evidence="1">
    <location>
        <begin position="227"/>
        <end position="296"/>
    </location>
</feature>
<evidence type="ECO:0000313" key="3">
    <source>
        <dbReference type="Proteomes" id="UP000749559"/>
    </source>
</evidence>
<dbReference type="PANTHER" id="PTHR37474:SF1">
    <property type="entry name" value="2'-5' RNA LIGASE FAMILY PROTEIN"/>
    <property type="match status" value="1"/>
</dbReference>
<sequence length="399" mass="45729">MEKSNKSALVIIPPESLWTQIQSIRSKHDKAYQRWMPHINLLYPFIEDNGSDFNRAAQQICWHISTRLKPFRVAFRKESFGYFTFGKSSTLWMKPLYVNEPSSRANNALQSNALQNNSPHNSALPRDAKKTSKVMKHIQNESPIPTIPDAPRYRRTRPVKLVEPSIVNPYSQTGPPTVQPSLDGLRHNGWSTDIRPDEQFYNSNNSSDQPGLEGLQHAFWPPINSKPAGKINHTHKNKQGNATNENTKVTSNVGNDITNNQMLESENSEDEWSDEADEWTCSNDKTRSDSDEVKDDKEDITEDMIHPAVMKLQACLEAQFQLCDDLSNKSLNGFAPHLTLGQFKNQIVAKRLDDFCREWKDIEFEVNEIYMISRKDFNDPFHIRERIPLGSLESELACQ</sequence>
<dbReference type="Proteomes" id="UP000749559">
    <property type="component" value="Unassembled WGS sequence"/>
</dbReference>
<feature type="compositionally biased region" description="Basic and acidic residues" evidence="1">
    <location>
        <begin position="284"/>
        <end position="296"/>
    </location>
</feature>
<organism evidence="2 3">
    <name type="scientific">Owenia fusiformis</name>
    <name type="common">Polychaete worm</name>
    <dbReference type="NCBI Taxonomy" id="6347"/>
    <lineage>
        <taxon>Eukaryota</taxon>
        <taxon>Metazoa</taxon>
        <taxon>Spiralia</taxon>
        <taxon>Lophotrochozoa</taxon>
        <taxon>Annelida</taxon>
        <taxon>Polychaeta</taxon>
        <taxon>Sedentaria</taxon>
        <taxon>Canalipalpata</taxon>
        <taxon>Sabellida</taxon>
        <taxon>Oweniida</taxon>
        <taxon>Oweniidae</taxon>
        <taxon>Owenia</taxon>
    </lineage>
</organism>